<dbReference type="Pfam" id="PF00106">
    <property type="entry name" value="adh_short"/>
    <property type="match status" value="1"/>
</dbReference>
<dbReference type="SUPFAM" id="SSF51735">
    <property type="entry name" value="NAD(P)-binding Rossmann-fold domains"/>
    <property type="match status" value="1"/>
</dbReference>
<dbReference type="Proteomes" id="UP000821853">
    <property type="component" value="Chromosome 8"/>
</dbReference>
<accession>A0A9J6H031</accession>
<organism evidence="1 2">
    <name type="scientific">Haemaphysalis longicornis</name>
    <name type="common">Bush tick</name>
    <dbReference type="NCBI Taxonomy" id="44386"/>
    <lineage>
        <taxon>Eukaryota</taxon>
        <taxon>Metazoa</taxon>
        <taxon>Ecdysozoa</taxon>
        <taxon>Arthropoda</taxon>
        <taxon>Chelicerata</taxon>
        <taxon>Arachnida</taxon>
        <taxon>Acari</taxon>
        <taxon>Parasitiformes</taxon>
        <taxon>Ixodida</taxon>
        <taxon>Ixodoidea</taxon>
        <taxon>Ixodidae</taxon>
        <taxon>Haemaphysalinae</taxon>
        <taxon>Haemaphysalis</taxon>
    </lineage>
</organism>
<dbReference type="OrthoDB" id="6422490at2759"/>
<evidence type="ECO:0000313" key="1">
    <source>
        <dbReference type="EMBL" id="KAH9380031.1"/>
    </source>
</evidence>
<reference evidence="1 2" key="1">
    <citation type="journal article" date="2020" name="Cell">
        <title>Large-Scale Comparative Analyses of Tick Genomes Elucidate Their Genetic Diversity and Vector Capacities.</title>
        <authorList>
            <consortium name="Tick Genome and Microbiome Consortium (TIGMIC)"/>
            <person name="Jia N."/>
            <person name="Wang J."/>
            <person name="Shi W."/>
            <person name="Du L."/>
            <person name="Sun Y."/>
            <person name="Zhan W."/>
            <person name="Jiang J.F."/>
            <person name="Wang Q."/>
            <person name="Zhang B."/>
            <person name="Ji P."/>
            <person name="Bell-Sakyi L."/>
            <person name="Cui X.M."/>
            <person name="Yuan T.T."/>
            <person name="Jiang B.G."/>
            <person name="Yang W.F."/>
            <person name="Lam T.T."/>
            <person name="Chang Q.C."/>
            <person name="Ding S.J."/>
            <person name="Wang X.J."/>
            <person name="Zhu J.G."/>
            <person name="Ruan X.D."/>
            <person name="Zhao L."/>
            <person name="Wei J.T."/>
            <person name="Ye R.Z."/>
            <person name="Que T.C."/>
            <person name="Du C.H."/>
            <person name="Zhou Y.H."/>
            <person name="Cheng J.X."/>
            <person name="Dai P.F."/>
            <person name="Guo W.B."/>
            <person name="Han X.H."/>
            <person name="Huang E.J."/>
            <person name="Li L.F."/>
            <person name="Wei W."/>
            <person name="Gao Y.C."/>
            <person name="Liu J.Z."/>
            <person name="Shao H.Z."/>
            <person name="Wang X."/>
            <person name="Wang C.C."/>
            <person name="Yang T.C."/>
            <person name="Huo Q.B."/>
            <person name="Li W."/>
            <person name="Chen H.Y."/>
            <person name="Chen S.E."/>
            <person name="Zhou L.G."/>
            <person name="Ni X.B."/>
            <person name="Tian J.H."/>
            <person name="Sheng Y."/>
            <person name="Liu T."/>
            <person name="Pan Y.S."/>
            <person name="Xia L.Y."/>
            <person name="Li J."/>
            <person name="Zhao F."/>
            <person name="Cao W.C."/>
        </authorList>
    </citation>
    <scope>NUCLEOTIDE SEQUENCE [LARGE SCALE GENOMIC DNA]</scope>
    <source>
        <strain evidence="1">HaeL-2018</strain>
    </source>
</reference>
<comment type="caution">
    <text evidence="1">The sequence shown here is derived from an EMBL/GenBank/DDBJ whole genome shotgun (WGS) entry which is preliminary data.</text>
</comment>
<gene>
    <name evidence="1" type="ORF">HPB48_006151</name>
</gene>
<dbReference type="InterPro" id="IPR002347">
    <property type="entry name" value="SDR_fam"/>
</dbReference>
<dbReference type="Gene3D" id="3.40.50.720">
    <property type="entry name" value="NAD(P)-binding Rossmann-like Domain"/>
    <property type="match status" value="1"/>
</dbReference>
<dbReference type="OMA" id="PMVRKAQ"/>
<dbReference type="PANTHER" id="PTHR43313">
    <property type="entry name" value="SHORT-CHAIN DEHYDROGENASE/REDUCTASE FAMILY 9C"/>
    <property type="match status" value="1"/>
</dbReference>
<evidence type="ECO:0008006" key="3">
    <source>
        <dbReference type="Google" id="ProtNLM"/>
    </source>
</evidence>
<dbReference type="GO" id="GO:0016491">
    <property type="term" value="F:oxidoreductase activity"/>
    <property type="evidence" value="ECO:0007669"/>
    <property type="project" value="TreeGrafter"/>
</dbReference>
<protein>
    <recommendedName>
        <fullName evidence="3">D-beta-hydroxybutyrate dehydrogenase, mitochondrial</fullName>
    </recommendedName>
</protein>
<sequence>MFLSVFLLLQIGENCRHGCDTGFGHLLAKKLAEDGFCVYAGCLNSTSEGACRLRLAENVQVLQLDVTKEAEINDAFKLISNSDNGTALWAVVANAGVGSMGKLEWYSTAQIRRLFDVNVFGVTSVVLKFLPLLNSQGRIVIVASMFGRMTAPLIVPYSMSKHACISFADGLRRTFYKTGLYVCTIEPTAYR</sequence>
<dbReference type="VEuPathDB" id="VectorBase:HLOH_059065"/>
<evidence type="ECO:0000313" key="2">
    <source>
        <dbReference type="Proteomes" id="UP000821853"/>
    </source>
</evidence>
<dbReference type="GO" id="GO:0008202">
    <property type="term" value="P:steroid metabolic process"/>
    <property type="evidence" value="ECO:0007669"/>
    <property type="project" value="TreeGrafter"/>
</dbReference>
<keyword evidence="2" id="KW-1185">Reference proteome</keyword>
<name>A0A9J6H031_HAELO</name>
<dbReference type="EMBL" id="JABSTR010000010">
    <property type="protein sequence ID" value="KAH9380031.1"/>
    <property type="molecule type" value="Genomic_DNA"/>
</dbReference>
<dbReference type="AlphaFoldDB" id="A0A9J6H031"/>
<dbReference type="PANTHER" id="PTHR43313:SF36">
    <property type="entry name" value="D-BETA-HYDROXYBUTYRATE DEHYDROGENASE, MITOCHONDRIAL"/>
    <property type="match status" value="1"/>
</dbReference>
<proteinExistence type="predicted"/>
<dbReference type="InterPro" id="IPR036291">
    <property type="entry name" value="NAD(P)-bd_dom_sf"/>
</dbReference>